<feature type="compositionally biased region" description="Gly residues" evidence="1">
    <location>
        <begin position="83"/>
        <end position="97"/>
    </location>
</feature>
<feature type="region of interest" description="Disordered" evidence="1">
    <location>
        <begin position="122"/>
        <end position="208"/>
    </location>
</feature>
<feature type="region of interest" description="Disordered" evidence="1">
    <location>
        <begin position="1"/>
        <end position="44"/>
    </location>
</feature>
<gene>
    <name evidence="2" type="ORF">AERO8C_140146</name>
</gene>
<evidence type="ECO:0000256" key="1">
    <source>
        <dbReference type="SAM" id="MobiDB-lite"/>
    </source>
</evidence>
<proteinExistence type="predicted"/>
<sequence length="208" mass="21565">MVTAPEPGQGGDEAEQGKAVGERGEGGGPQTHQHKEGDGFAPLGEAAQIVEGFVVVDRIVDPPLARHDGKRQKARPCAHKGKQQGGGGQCIGGGGEGKAQYHGGVEDKIQRDVEKAAAVGDAGFPRHGAIEPVQQPVEQDGRKRPRIAAKGQQRQRQHADGKAGEAHLIGTDPGAAERFGKLGEGAADHGDQMAIKQGEHSSVNSGIR</sequence>
<name>A0A653KTW1_AERVE</name>
<feature type="compositionally biased region" description="Basic residues" evidence="1">
    <location>
        <begin position="68"/>
        <end position="82"/>
    </location>
</feature>
<dbReference type="AlphaFoldDB" id="A0A653KTW1"/>
<feature type="compositionally biased region" description="Basic and acidic residues" evidence="1">
    <location>
        <begin position="178"/>
        <end position="191"/>
    </location>
</feature>
<feature type="region of interest" description="Disordered" evidence="1">
    <location>
        <begin position="64"/>
        <end position="101"/>
    </location>
</feature>
<evidence type="ECO:0000313" key="2">
    <source>
        <dbReference type="EMBL" id="VXA82684.1"/>
    </source>
</evidence>
<accession>A0A653KTW1</accession>
<protein>
    <submittedName>
        <fullName evidence="2">Uncharacterized protein</fullName>
    </submittedName>
</protein>
<reference evidence="2 3" key="1">
    <citation type="submission" date="2019-10" db="EMBL/GenBank/DDBJ databases">
        <authorList>
            <person name="Karimi E."/>
        </authorList>
    </citation>
    <scope>NUCLEOTIDE SEQUENCE [LARGE SCALE GENOMIC DNA]</scope>
    <source>
        <strain evidence="2">Aeromonas sp. 8C</strain>
    </source>
</reference>
<organism evidence="2 3">
    <name type="scientific">Aeromonas veronii</name>
    <dbReference type="NCBI Taxonomy" id="654"/>
    <lineage>
        <taxon>Bacteria</taxon>
        <taxon>Pseudomonadati</taxon>
        <taxon>Pseudomonadota</taxon>
        <taxon>Gammaproteobacteria</taxon>
        <taxon>Aeromonadales</taxon>
        <taxon>Aeromonadaceae</taxon>
        <taxon>Aeromonas</taxon>
    </lineage>
</organism>
<evidence type="ECO:0000313" key="3">
    <source>
        <dbReference type="Proteomes" id="UP000439123"/>
    </source>
</evidence>
<dbReference type="Proteomes" id="UP000439123">
    <property type="component" value="Unassembled WGS sequence"/>
</dbReference>
<dbReference type="EMBL" id="CABWLC010000006">
    <property type="protein sequence ID" value="VXA82684.1"/>
    <property type="molecule type" value="Genomic_DNA"/>
</dbReference>